<feature type="compositionally biased region" description="Basic residues" evidence="1">
    <location>
        <begin position="287"/>
        <end position="298"/>
    </location>
</feature>
<proteinExistence type="predicted"/>
<dbReference type="EMBL" id="JAULSW010000003">
    <property type="protein sequence ID" value="KAK3387525.1"/>
    <property type="molecule type" value="Genomic_DNA"/>
</dbReference>
<keyword evidence="2" id="KW-0472">Membrane</keyword>
<feature type="transmembrane region" description="Helical" evidence="2">
    <location>
        <begin position="45"/>
        <end position="63"/>
    </location>
</feature>
<evidence type="ECO:0000313" key="4">
    <source>
        <dbReference type="Proteomes" id="UP001285441"/>
    </source>
</evidence>
<keyword evidence="4" id="KW-1185">Reference proteome</keyword>
<dbReference type="Proteomes" id="UP001285441">
    <property type="component" value="Unassembled WGS sequence"/>
</dbReference>
<organism evidence="3 4">
    <name type="scientific">Podospora didyma</name>
    <dbReference type="NCBI Taxonomy" id="330526"/>
    <lineage>
        <taxon>Eukaryota</taxon>
        <taxon>Fungi</taxon>
        <taxon>Dikarya</taxon>
        <taxon>Ascomycota</taxon>
        <taxon>Pezizomycotina</taxon>
        <taxon>Sordariomycetes</taxon>
        <taxon>Sordariomycetidae</taxon>
        <taxon>Sordariales</taxon>
        <taxon>Podosporaceae</taxon>
        <taxon>Podospora</taxon>
    </lineage>
</organism>
<protein>
    <submittedName>
        <fullName evidence="3">Uncharacterized protein</fullName>
    </submittedName>
</protein>
<evidence type="ECO:0000256" key="2">
    <source>
        <dbReference type="SAM" id="Phobius"/>
    </source>
</evidence>
<reference evidence="3" key="2">
    <citation type="submission" date="2023-06" db="EMBL/GenBank/DDBJ databases">
        <authorList>
            <consortium name="Lawrence Berkeley National Laboratory"/>
            <person name="Haridas S."/>
            <person name="Hensen N."/>
            <person name="Bonometti L."/>
            <person name="Westerberg I."/>
            <person name="Brannstrom I.O."/>
            <person name="Guillou S."/>
            <person name="Cros-Aarteil S."/>
            <person name="Calhoun S."/>
            <person name="Kuo A."/>
            <person name="Mondo S."/>
            <person name="Pangilinan J."/>
            <person name="Riley R."/>
            <person name="LaButti K."/>
            <person name="Andreopoulos B."/>
            <person name="Lipzen A."/>
            <person name="Chen C."/>
            <person name="Yanf M."/>
            <person name="Daum C."/>
            <person name="Ng V."/>
            <person name="Clum A."/>
            <person name="Steindorff A."/>
            <person name="Ohm R."/>
            <person name="Martin F."/>
            <person name="Silar P."/>
            <person name="Natvig D."/>
            <person name="Lalanne C."/>
            <person name="Gautier V."/>
            <person name="Ament-velasquez S.L."/>
            <person name="Kruys A."/>
            <person name="Hutchinson M.I."/>
            <person name="Powell A.J."/>
            <person name="Barry K."/>
            <person name="Miller A.N."/>
            <person name="Grigoriev I.V."/>
            <person name="Debuchy R."/>
            <person name="Gladieux P."/>
            <person name="Thoren M.H."/>
            <person name="Johannesson H."/>
        </authorList>
    </citation>
    <scope>NUCLEOTIDE SEQUENCE</scope>
    <source>
        <strain evidence="3">CBS 232.78</strain>
    </source>
</reference>
<sequence length="298" mass="33067">MGYIHTCSLRWSLQREGRIDFNSNLRLFTASKYNASNEMIANTSYLISIALAYGSTSLIFLTYDSSLSKALYDSGELAKSTVIYLNPITLFTFGGGLFIQASITTWALLTTDILTWSSNPLNVARACVVNEYDGHRVEPRAGRCMMSVHLTKKDARAYRPVPKQQSMLTAHSRVKTIIFFQCSLPFLSGIWGVTLLLLTKLGHYSTVPETSWAFIPWFPSYEDHSNCIGPPCTDGTAVVNIDWSSPDGVAGIQSVYLIIGTQTPVTVSPALRIARRESISRRGDRSRAHRTKGNKLPL</sequence>
<feature type="region of interest" description="Disordered" evidence="1">
    <location>
        <begin position="278"/>
        <end position="298"/>
    </location>
</feature>
<keyword evidence="2" id="KW-1133">Transmembrane helix</keyword>
<name>A0AAE0NU69_9PEZI</name>
<keyword evidence="2" id="KW-0812">Transmembrane</keyword>
<evidence type="ECO:0000256" key="1">
    <source>
        <dbReference type="SAM" id="MobiDB-lite"/>
    </source>
</evidence>
<reference evidence="3" key="1">
    <citation type="journal article" date="2023" name="Mol. Phylogenet. Evol.">
        <title>Genome-scale phylogeny and comparative genomics of the fungal order Sordariales.</title>
        <authorList>
            <person name="Hensen N."/>
            <person name="Bonometti L."/>
            <person name="Westerberg I."/>
            <person name="Brannstrom I.O."/>
            <person name="Guillou S."/>
            <person name="Cros-Aarteil S."/>
            <person name="Calhoun S."/>
            <person name="Haridas S."/>
            <person name="Kuo A."/>
            <person name="Mondo S."/>
            <person name="Pangilinan J."/>
            <person name="Riley R."/>
            <person name="LaButti K."/>
            <person name="Andreopoulos B."/>
            <person name="Lipzen A."/>
            <person name="Chen C."/>
            <person name="Yan M."/>
            <person name="Daum C."/>
            <person name="Ng V."/>
            <person name="Clum A."/>
            <person name="Steindorff A."/>
            <person name="Ohm R.A."/>
            <person name="Martin F."/>
            <person name="Silar P."/>
            <person name="Natvig D.O."/>
            <person name="Lalanne C."/>
            <person name="Gautier V."/>
            <person name="Ament-Velasquez S.L."/>
            <person name="Kruys A."/>
            <person name="Hutchinson M.I."/>
            <person name="Powell A.J."/>
            <person name="Barry K."/>
            <person name="Miller A.N."/>
            <person name="Grigoriev I.V."/>
            <person name="Debuchy R."/>
            <person name="Gladieux P."/>
            <person name="Hiltunen Thoren M."/>
            <person name="Johannesson H."/>
        </authorList>
    </citation>
    <scope>NUCLEOTIDE SEQUENCE</scope>
    <source>
        <strain evidence="3">CBS 232.78</strain>
    </source>
</reference>
<feature type="transmembrane region" description="Helical" evidence="2">
    <location>
        <begin position="84"/>
        <end position="109"/>
    </location>
</feature>
<accession>A0AAE0NU69</accession>
<feature type="transmembrane region" description="Helical" evidence="2">
    <location>
        <begin position="177"/>
        <end position="198"/>
    </location>
</feature>
<comment type="caution">
    <text evidence="3">The sequence shown here is derived from an EMBL/GenBank/DDBJ whole genome shotgun (WGS) entry which is preliminary data.</text>
</comment>
<gene>
    <name evidence="3" type="ORF">B0H63DRAFT_159136</name>
</gene>
<dbReference type="AlphaFoldDB" id="A0AAE0NU69"/>
<evidence type="ECO:0000313" key="3">
    <source>
        <dbReference type="EMBL" id="KAK3387525.1"/>
    </source>
</evidence>